<dbReference type="Pfam" id="PF15552">
    <property type="entry name" value="DUF4657"/>
    <property type="match status" value="1"/>
</dbReference>
<proteinExistence type="predicted"/>
<evidence type="ECO:0000313" key="3">
    <source>
        <dbReference type="Proteomes" id="UP001529510"/>
    </source>
</evidence>
<dbReference type="InterPro" id="IPR027958">
    <property type="entry name" value="DUF4657"/>
</dbReference>
<accession>A0ABD0PY47</accession>
<organism evidence="2 3">
    <name type="scientific">Cirrhinus mrigala</name>
    <name type="common">Mrigala</name>
    <dbReference type="NCBI Taxonomy" id="683832"/>
    <lineage>
        <taxon>Eukaryota</taxon>
        <taxon>Metazoa</taxon>
        <taxon>Chordata</taxon>
        <taxon>Craniata</taxon>
        <taxon>Vertebrata</taxon>
        <taxon>Euteleostomi</taxon>
        <taxon>Actinopterygii</taxon>
        <taxon>Neopterygii</taxon>
        <taxon>Teleostei</taxon>
        <taxon>Ostariophysi</taxon>
        <taxon>Cypriniformes</taxon>
        <taxon>Cyprinidae</taxon>
        <taxon>Labeoninae</taxon>
        <taxon>Labeonini</taxon>
        <taxon>Cirrhinus</taxon>
    </lineage>
</organism>
<protein>
    <recommendedName>
        <fullName evidence="1">DUF4657 domain-containing protein</fullName>
    </recommendedName>
</protein>
<evidence type="ECO:0000259" key="1">
    <source>
        <dbReference type="Pfam" id="PF15552"/>
    </source>
</evidence>
<keyword evidence="3" id="KW-1185">Reference proteome</keyword>
<comment type="caution">
    <text evidence="2">The sequence shown here is derived from an EMBL/GenBank/DDBJ whole genome shotgun (WGS) entry which is preliminary data.</text>
</comment>
<reference evidence="2 3" key="1">
    <citation type="submission" date="2024-05" db="EMBL/GenBank/DDBJ databases">
        <title>Genome sequencing and assembly of Indian major carp, Cirrhinus mrigala (Hamilton, 1822).</title>
        <authorList>
            <person name="Mohindra V."/>
            <person name="Chowdhury L.M."/>
            <person name="Lal K."/>
            <person name="Jena J.K."/>
        </authorList>
    </citation>
    <scope>NUCLEOTIDE SEQUENCE [LARGE SCALE GENOMIC DNA]</scope>
    <source>
        <strain evidence="2">CM1030</strain>
        <tissue evidence="2">Blood</tissue>
    </source>
</reference>
<evidence type="ECO:0000313" key="2">
    <source>
        <dbReference type="EMBL" id="KAL0177526.1"/>
    </source>
</evidence>
<feature type="non-terminal residue" evidence="2">
    <location>
        <position position="1"/>
    </location>
</feature>
<feature type="non-terminal residue" evidence="2">
    <location>
        <position position="55"/>
    </location>
</feature>
<dbReference type="AlphaFoldDB" id="A0ABD0PY47"/>
<sequence>VNQSNQSNPLGSGLGYLEHICQLIEKIGQLQEHNLRLQKQICSLQKEGRVIKTKE</sequence>
<dbReference type="Proteomes" id="UP001529510">
    <property type="component" value="Unassembled WGS sequence"/>
</dbReference>
<gene>
    <name evidence="2" type="ORF">M9458_026420</name>
</gene>
<dbReference type="EMBL" id="JAMKFB020000013">
    <property type="protein sequence ID" value="KAL0177526.1"/>
    <property type="molecule type" value="Genomic_DNA"/>
</dbReference>
<feature type="domain" description="DUF4657" evidence="1">
    <location>
        <begin position="11"/>
        <end position="44"/>
    </location>
</feature>
<name>A0ABD0PY47_CIRMR</name>